<protein>
    <submittedName>
        <fullName evidence="1">Uncharacterized protein</fullName>
    </submittedName>
</protein>
<accession>A0A512BTV7</accession>
<evidence type="ECO:0000313" key="2">
    <source>
        <dbReference type="Proteomes" id="UP000321085"/>
    </source>
</evidence>
<sequence length="136" mass="14460">MMLELQLGVGCGHVGGEQYGHPGSADIGNALACDIVGGSVRRRADRERKAAEQGDAAVEAHQLHRDLALVVIHGQHGIEHPALGAQEYPVGGERSVRLNAEVPGLLNRWPTCALGADDCPLPLEGLDFMLRETGLR</sequence>
<keyword evidence="2" id="KW-1185">Reference proteome</keyword>
<dbReference type="EMBL" id="BJYU01000040">
    <property type="protein sequence ID" value="GEO15364.1"/>
    <property type="molecule type" value="Genomic_DNA"/>
</dbReference>
<reference evidence="1 2" key="1">
    <citation type="submission" date="2019-07" db="EMBL/GenBank/DDBJ databases">
        <title>Whole genome shotgun sequence of Microvirga aerophila NBRC 106136.</title>
        <authorList>
            <person name="Hosoyama A."/>
            <person name="Uohara A."/>
            <person name="Ohji S."/>
            <person name="Ichikawa N."/>
        </authorList>
    </citation>
    <scope>NUCLEOTIDE SEQUENCE [LARGE SCALE GENOMIC DNA]</scope>
    <source>
        <strain evidence="1 2">NBRC 106136</strain>
    </source>
</reference>
<proteinExistence type="predicted"/>
<organism evidence="1 2">
    <name type="scientific">Microvirga aerophila</name>
    <dbReference type="NCBI Taxonomy" id="670291"/>
    <lineage>
        <taxon>Bacteria</taxon>
        <taxon>Pseudomonadati</taxon>
        <taxon>Pseudomonadota</taxon>
        <taxon>Alphaproteobacteria</taxon>
        <taxon>Hyphomicrobiales</taxon>
        <taxon>Methylobacteriaceae</taxon>
        <taxon>Microvirga</taxon>
    </lineage>
</organism>
<dbReference type="Proteomes" id="UP000321085">
    <property type="component" value="Unassembled WGS sequence"/>
</dbReference>
<dbReference type="AlphaFoldDB" id="A0A512BTV7"/>
<name>A0A512BTV7_9HYPH</name>
<comment type="caution">
    <text evidence="1">The sequence shown here is derived from an EMBL/GenBank/DDBJ whole genome shotgun (WGS) entry which is preliminary data.</text>
</comment>
<gene>
    <name evidence="1" type="ORF">MAE02_30600</name>
</gene>
<evidence type="ECO:0000313" key="1">
    <source>
        <dbReference type="EMBL" id="GEO15364.1"/>
    </source>
</evidence>